<comment type="caution">
    <text evidence="5">The sequence shown here is derived from an EMBL/GenBank/DDBJ whole genome shotgun (WGS) entry which is preliminary data.</text>
</comment>
<dbReference type="PANTHER" id="PTHR45339">
    <property type="entry name" value="HYBRID SIGNAL TRANSDUCTION HISTIDINE KINASE J"/>
    <property type="match status" value="1"/>
</dbReference>
<evidence type="ECO:0000259" key="4">
    <source>
        <dbReference type="PROSITE" id="PS50110"/>
    </source>
</evidence>
<dbReference type="PROSITE" id="PS50110">
    <property type="entry name" value="RESPONSE_REGULATORY"/>
    <property type="match status" value="1"/>
</dbReference>
<dbReference type="SMART" id="SM00448">
    <property type="entry name" value="REC"/>
    <property type="match status" value="1"/>
</dbReference>
<evidence type="ECO:0000256" key="1">
    <source>
        <dbReference type="ARBA" id="ARBA00022553"/>
    </source>
</evidence>
<protein>
    <recommendedName>
        <fullName evidence="4">Response regulatory domain-containing protein</fullName>
    </recommendedName>
</protein>
<dbReference type="PANTHER" id="PTHR45339:SF1">
    <property type="entry name" value="HYBRID SIGNAL TRANSDUCTION HISTIDINE KINASE J"/>
    <property type="match status" value="1"/>
</dbReference>
<dbReference type="RefSeq" id="WP_133220779.1">
    <property type="nucleotide sequence ID" value="NZ_NRSG01000095.1"/>
</dbReference>
<evidence type="ECO:0000256" key="2">
    <source>
        <dbReference type="ARBA" id="ARBA00023012"/>
    </source>
</evidence>
<dbReference type="Proteomes" id="UP000697995">
    <property type="component" value="Unassembled WGS sequence"/>
</dbReference>
<dbReference type="CDD" id="cd17546">
    <property type="entry name" value="REC_hyHK_CKI1_RcsC-like"/>
    <property type="match status" value="1"/>
</dbReference>
<keyword evidence="6" id="KW-1185">Reference proteome</keyword>
<dbReference type="SUPFAM" id="SSF52172">
    <property type="entry name" value="CheY-like"/>
    <property type="match status" value="1"/>
</dbReference>
<keyword evidence="1 3" id="KW-0597">Phosphoprotein</keyword>
<gene>
    <name evidence="5" type="ORF">CKO45_13875</name>
</gene>
<evidence type="ECO:0000256" key="3">
    <source>
        <dbReference type="PROSITE-ProRule" id="PRU00169"/>
    </source>
</evidence>
<keyword evidence="2" id="KW-0902">Two-component regulatory system</keyword>
<reference evidence="5 6" key="1">
    <citation type="journal article" date="2020" name="Microorganisms">
        <title>Osmotic Adaptation and Compatible Solute Biosynthesis of Phototrophic Bacteria as Revealed from Genome Analyses.</title>
        <authorList>
            <person name="Imhoff J.F."/>
            <person name="Rahn T."/>
            <person name="Kunzel S."/>
            <person name="Keller A."/>
            <person name="Neulinger S.C."/>
        </authorList>
    </citation>
    <scope>NUCLEOTIDE SEQUENCE [LARGE SCALE GENOMIC DNA]</scope>
    <source>
        <strain evidence="5 6">DSM 15382</strain>
    </source>
</reference>
<proteinExistence type="predicted"/>
<sequence>MTQTTAMPPATQRKHVILAENEAVMRGVLRSILLQMDLEVMLAADGVEAVRLAAEFPAQLVLLDIAMPHMNGLLACHAIRRMPGYRDVPIVALTAFVDDRMRAAAREVGATDFITKPFRPDVLMARLAGHLRAATPDGAAAGPGARSQAWDIGREATMAAPSSPALAHGRRMLQVWRSLTE</sequence>
<dbReference type="InterPro" id="IPR011006">
    <property type="entry name" value="CheY-like_superfamily"/>
</dbReference>
<dbReference type="Gene3D" id="3.40.50.2300">
    <property type="match status" value="1"/>
</dbReference>
<evidence type="ECO:0000313" key="6">
    <source>
        <dbReference type="Proteomes" id="UP000697995"/>
    </source>
</evidence>
<feature type="domain" description="Response regulatory" evidence="4">
    <location>
        <begin position="15"/>
        <end position="131"/>
    </location>
</feature>
<dbReference type="InterPro" id="IPR001789">
    <property type="entry name" value="Sig_transdc_resp-reg_receiver"/>
</dbReference>
<evidence type="ECO:0000313" key="5">
    <source>
        <dbReference type="EMBL" id="MBK1659326.1"/>
    </source>
</evidence>
<dbReference type="EMBL" id="NRSG01000095">
    <property type="protein sequence ID" value="MBK1659326.1"/>
    <property type="molecule type" value="Genomic_DNA"/>
</dbReference>
<accession>A0ABS1CYD3</accession>
<dbReference type="Pfam" id="PF00072">
    <property type="entry name" value="Response_reg"/>
    <property type="match status" value="1"/>
</dbReference>
<organism evidence="5 6">
    <name type="scientific">Paracraurococcus ruber</name>
    <dbReference type="NCBI Taxonomy" id="77675"/>
    <lineage>
        <taxon>Bacteria</taxon>
        <taxon>Pseudomonadati</taxon>
        <taxon>Pseudomonadota</taxon>
        <taxon>Alphaproteobacteria</taxon>
        <taxon>Acetobacterales</taxon>
        <taxon>Roseomonadaceae</taxon>
        <taxon>Paracraurococcus</taxon>
    </lineage>
</organism>
<feature type="modified residue" description="4-aspartylphosphate" evidence="3">
    <location>
        <position position="64"/>
    </location>
</feature>
<name>A0ABS1CYD3_9PROT</name>